<evidence type="ECO:0000313" key="1">
    <source>
        <dbReference type="EMBL" id="MFC5449522.1"/>
    </source>
</evidence>
<sequence>MSNSKAFDAFITLNRYFALIQTSKPTRQQADEAVRSLCQLYGVSNEQELLMQNDSTIIQAYTELKAKIMKDAI</sequence>
<protein>
    <submittedName>
        <fullName evidence="1">Uncharacterized protein</fullName>
    </submittedName>
</protein>
<reference evidence="2" key="1">
    <citation type="journal article" date="2019" name="Int. J. Syst. Evol. Microbiol.">
        <title>The Global Catalogue of Microorganisms (GCM) 10K type strain sequencing project: providing services to taxonomists for standard genome sequencing and annotation.</title>
        <authorList>
            <consortium name="The Broad Institute Genomics Platform"/>
            <consortium name="The Broad Institute Genome Sequencing Center for Infectious Disease"/>
            <person name="Wu L."/>
            <person name="Ma J."/>
        </authorList>
    </citation>
    <scope>NUCLEOTIDE SEQUENCE [LARGE SCALE GENOMIC DNA]</scope>
    <source>
        <strain evidence="2">KACC 11904</strain>
    </source>
</reference>
<comment type="caution">
    <text evidence="1">The sequence shown here is derived from an EMBL/GenBank/DDBJ whole genome shotgun (WGS) entry which is preliminary data.</text>
</comment>
<proteinExistence type="predicted"/>
<keyword evidence="2" id="KW-1185">Reference proteome</keyword>
<accession>A0ABW0KA13</accession>
<organism evidence="1 2">
    <name type="scientific">Paenibacillus aestuarii</name>
    <dbReference type="NCBI Taxonomy" id="516965"/>
    <lineage>
        <taxon>Bacteria</taxon>
        <taxon>Bacillati</taxon>
        <taxon>Bacillota</taxon>
        <taxon>Bacilli</taxon>
        <taxon>Bacillales</taxon>
        <taxon>Paenibacillaceae</taxon>
        <taxon>Paenibacillus</taxon>
    </lineage>
</organism>
<evidence type="ECO:0000313" key="2">
    <source>
        <dbReference type="Proteomes" id="UP001596044"/>
    </source>
</evidence>
<dbReference type="Proteomes" id="UP001596044">
    <property type="component" value="Unassembled WGS sequence"/>
</dbReference>
<name>A0ABW0KA13_9BACL</name>
<dbReference type="EMBL" id="JBHSMJ010000020">
    <property type="protein sequence ID" value="MFC5449522.1"/>
    <property type="molecule type" value="Genomic_DNA"/>
</dbReference>
<gene>
    <name evidence="1" type="ORF">ACFPOG_14730</name>
</gene>
<dbReference type="RefSeq" id="WP_270877982.1">
    <property type="nucleotide sequence ID" value="NZ_JAQFVF010000014.1"/>
</dbReference>